<name>A0A2A9P2I3_OPHUN</name>
<reference evidence="1 2" key="2">
    <citation type="journal article" date="2017" name="Sci. Rep.">
        <title>Ant-infecting Ophiocordyceps genomes reveal a high diversity of potential behavioral manipulation genes and a possible major role for enterotoxins.</title>
        <authorList>
            <person name="de Bekker C."/>
            <person name="Ohm R.A."/>
            <person name="Evans H.C."/>
            <person name="Brachmann A."/>
            <person name="Hughes D.P."/>
        </authorList>
    </citation>
    <scope>NUCLEOTIDE SEQUENCE [LARGE SCALE GENOMIC DNA]</scope>
    <source>
        <strain evidence="1 2">SC16a</strain>
    </source>
</reference>
<dbReference type="STRING" id="268505.A0A2A9P2I3"/>
<dbReference type="EMBL" id="LAZP02001206">
    <property type="protein sequence ID" value="PFH55093.1"/>
    <property type="molecule type" value="Genomic_DNA"/>
</dbReference>
<organism evidence="1 2">
    <name type="scientific">Ophiocordyceps unilateralis</name>
    <name type="common">Zombie-ant fungus</name>
    <name type="synonym">Torrubia unilateralis</name>
    <dbReference type="NCBI Taxonomy" id="268505"/>
    <lineage>
        <taxon>Eukaryota</taxon>
        <taxon>Fungi</taxon>
        <taxon>Dikarya</taxon>
        <taxon>Ascomycota</taxon>
        <taxon>Pezizomycotina</taxon>
        <taxon>Sordariomycetes</taxon>
        <taxon>Hypocreomycetidae</taxon>
        <taxon>Hypocreales</taxon>
        <taxon>Ophiocordycipitaceae</taxon>
        <taxon>Ophiocordyceps</taxon>
    </lineage>
</organism>
<dbReference type="Proteomes" id="UP000037136">
    <property type="component" value="Unassembled WGS sequence"/>
</dbReference>
<dbReference type="AlphaFoldDB" id="A0A2A9P2I3"/>
<keyword evidence="2" id="KW-1185">Reference proteome</keyword>
<evidence type="ECO:0000313" key="2">
    <source>
        <dbReference type="Proteomes" id="UP000037136"/>
    </source>
</evidence>
<proteinExistence type="predicted"/>
<protein>
    <submittedName>
        <fullName evidence="1">Uncharacterized protein</fullName>
    </submittedName>
</protein>
<accession>A0A2A9P2I3</accession>
<evidence type="ECO:0000313" key="1">
    <source>
        <dbReference type="EMBL" id="PFH55093.1"/>
    </source>
</evidence>
<dbReference type="OrthoDB" id="4923119at2759"/>
<reference evidence="1 2" key="1">
    <citation type="journal article" date="2015" name="BMC Genomics">
        <title>Gene expression during zombie ant biting behavior reflects the complexity underlying fungal parasitic behavioral manipulation.</title>
        <authorList>
            <person name="de Bekker C."/>
            <person name="Ohm R.A."/>
            <person name="Loreto R.G."/>
            <person name="Sebastian A."/>
            <person name="Albert I."/>
            <person name="Merrow M."/>
            <person name="Brachmann A."/>
            <person name="Hughes D.P."/>
        </authorList>
    </citation>
    <scope>NUCLEOTIDE SEQUENCE [LARGE SCALE GENOMIC DNA]</scope>
    <source>
        <strain evidence="1 2">SC16a</strain>
    </source>
</reference>
<comment type="caution">
    <text evidence="1">The sequence shown here is derived from an EMBL/GenBank/DDBJ whole genome shotgun (WGS) entry which is preliminary data.</text>
</comment>
<sequence>MPSQTAPASAWFPRRDDCSSNNNKTEACMGTEAWCSLMVDQDEYDSLASCYSSRKLLEWISPMVEKCRDEAEQCVGTEAFCSRIENKWHRARCFDGRNKGPWVPAQSEQCQEIATNSELCLGTEVWCHQDGQIEIYGSTKACEDRRRSKSSVTVLSTVEEEKLPVYMPGSLSDCQYRFTEPCLGTEMYCLRKGHRVEVAQCFKQREPLPFFHIQSQKCKEARDSRSEACVGSVAWCEHQDMMKLWGSANKCLEFRRAKSAERMRLRYKSADEDCQDDEETCSGTEFVCTRLVDQLWRHQCFAERQTPLFLAVNSTGCVGPEVEDERCAGTASWCRKLFSNHNYKDSDDCFKVRNFSYNDFKIKVRDSLEEQVKTTILDKALPLARATMSIALAQLEQTNGTTEQVRERVRRVLSEYLVQLRRDARETASKGTYMFMYAKTR</sequence>
<gene>
    <name evidence="1" type="ORF">XA68_10756</name>
</gene>